<feature type="region of interest" description="Disordered" evidence="1">
    <location>
        <begin position="41"/>
        <end position="89"/>
    </location>
</feature>
<feature type="chain" id="PRO_5043385663" evidence="2">
    <location>
        <begin position="33"/>
        <end position="172"/>
    </location>
</feature>
<feature type="region of interest" description="Disordered" evidence="1">
    <location>
        <begin position="126"/>
        <end position="172"/>
    </location>
</feature>
<sequence>MEVKRSKHASFLLGTALAALLSQTLFAPVISAANFEDQKNYYTPDPNARSPPPVTYTPPAHGPGGHHATPTPSHGTPSHGGTPPANCGKPLAQGITIPLHPLPLVVVVDITIPPNLNPYYTNYSNTKHSNTKHPNTDHRDSTNHCNTTNHSHHHSRNTNHPRHHNTITAISV</sequence>
<name>A0AAW2T4B6_SESRA</name>
<evidence type="ECO:0000256" key="2">
    <source>
        <dbReference type="SAM" id="SignalP"/>
    </source>
</evidence>
<dbReference type="AlphaFoldDB" id="A0AAW2T4B6"/>
<dbReference type="EMBL" id="JACGWJ010000009">
    <property type="protein sequence ID" value="KAL0399655.1"/>
    <property type="molecule type" value="Genomic_DNA"/>
</dbReference>
<feature type="compositionally biased region" description="Basic residues" evidence="1">
    <location>
        <begin position="150"/>
        <end position="165"/>
    </location>
</feature>
<evidence type="ECO:0000256" key="1">
    <source>
        <dbReference type="SAM" id="MobiDB-lite"/>
    </source>
</evidence>
<reference evidence="3" key="2">
    <citation type="journal article" date="2024" name="Plant">
        <title>Genomic evolution and insights into agronomic trait innovations of Sesamum species.</title>
        <authorList>
            <person name="Miao H."/>
            <person name="Wang L."/>
            <person name="Qu L."/>
            <person name="Liu H."/>
            <person name="Sun Y."/>
            <person name="Le M."/>
            <person name="Wang Q."/>
            <person name="Wei S."/>
            <person name="Zheng Y."/>
            <person name="Lin W."/>
            <person name="Duan Y."/>
            <person name="Cao H."/>
            <person name="Xiong S."/>
            <person name="Wang X."/>
            <person name="Wei L."/>
            <person name="Li C."/>
            <person name="Ma Q."/>
            <person name="Ju M."/>
            <person name="Zhao R."/>
            <person name="Li G."/>
            <person name="Mu C."/>
            <person name="Tian Q."/>
            <person name="Mei H."/>
            <person name="Zhang T."/>
            <person name="Gao T."/>
            <person name="Zhang H."/>
        </authorList>
    </citation>
    <scope>NUCLEOTIDE SEQUENCE</scope>
    <source>
        <strain evidence="3">G02</strain>
    </source>
</reference>
<proteinExistence type="predicted"/>
<evidence type="ECO:0000313" key="3">
    <source>
        <dbReference type="EMBL" id="KAL0399655.1"/>
    </source>
</evidence>
<comment type="caution">
    <text evidence="3">The sequence shown here is derived from an EMBL/GenBank/DDBJ whole genome shotgun (WGS) entry which is preliminary data.</text>
</comment>
<keyword evidence="2" id="KW-0732">Signal</keyword>
<protein>
    <submittedName>
        <fullName evidence="3">Uncharacterized protein</fullName>
    </submittedName>
</protein>
<organism evidence="3">
    <name type="scientific">Sesamum radiatum</name>
    <name type="common">Black benniseed</name>
    <dbReference type="NCBI Taxonomy" id="300843"/>
    <lineage>
        <taxon>Eukaryota</taxon>
        <taxon>Viridiplantae</taxon>
        <taxon>Streptophyta</taxon>
        <taxon>Embryophyta</taxon>
        <taxon>Tracheophyta</taxon>
        <taxon>Spermatophyta</taxon>
        <taxon>Magnoliopsida</taxon>
        <taxon>eudicotyledons</taxon>
        <taxon>Gunneridae</taxon>
        <taxon>Pentapetalae</taxon>
        <taxon>asterids</taxon>
        <taxon>lamiids</taxon>
        <taxon>Lamiales</taxon>
        <taxon>Pedaliaceae</taxon>
        <taxon>Sesamum</taxon>
    </lineage>
</organism>
<gene>
    <name evidence="3" type="ORF">Sradi_2308800</name>
</gene>
<reference evidence="3" key="1">
    <citation type="submission" date="2020-06" db="EMBL/GenBank/DDBJ databases">
        <authorList>
            <person name="Li T."/>
            <person name="Hu X."/>
            <person name="Zhang T."/>
            <person name="Song X."/>
            <person name="Zhang H."/>
            <person name="Dai N."/>
            <person name="Sheng W."/>
            <person name="Hou X."/>
            <person name="Wei L."/>
        </authorList>
    </citation>
    <scope>NUCLEOTIDE SEQUENCE</scope>
    <source>
        <strain evidence="3">G02</strain>
        <tissue evidence="3">Leaf</tissue>
    </source>
</reference>
<feature type="signal peptide" evidence="2">
    <location>
        <begin position="1"/>
        <end position="32"/>
    </location>
</feature>
<accession>A0AAW2T4B6</accession>